<organism evidence="2 3">
    <name type="scientific">Citricoccus muralis</name>
    <dbReference type="NCBI Taxonomy" id="169134"/>
    <lineage>
        <taxon>Bacteria</taxon>
        <taxon>Bacillati</taxon>
        <taxon>Actinomycetota</taxon>
        <taxon>Actinomycetes</taxon>
        <taxon>Micrococcales</taxon>
        <taxon>Micrococcaceae</taxon>
        <taxon>Citricoccus</taxon>
    </lineage>
</organism>
<dbReference type="EMBL" id="QREH01000001">
    <property type="protein sequence ID" value="REE03186.1"/>
    <property type="molecule type" value="Genomic_DNA"/>
</dbReference>
<gene>
    <name evidence="2" type="ORF">C8E99_0990</name>
</gene>
<comment type="caution">
    <text evidence="2">The sequence shown here is derived from an EMBL/GenBank/DDBJ whole genome shotgun (WGS) entry which is preliminary data.</text>
</comment>
<sequence length="104" mass="11332">MALKELSAAEREAARSKALQARTARADLKESFRSGKSSLESVFAAADEDAAIGRMRTVDLLQTLQGVGEVRAAKIMESCGISPNRRLRGLGRRQREALIAYIGR</sequence>
<dbReference type="RefSeq" id="WP_115931342.1">
    <property type="nucleotide sequence ID" value="NZ_QREH01000001.1"/>
</dbReference>
<dbReference type="InterPro" id="IPR047806">
    <property type="entry name" value="IHF_actinobact"/>
</dbReference>
<proteinExistence type="predicted"/>
<dbReference type="InterPro" id="IPR055201">
    <property type="entry name" value="IHF-like_H2TH"/>
</dbReference>
<evidence type="ECO:0000259" key="1">
    <source>
        <dbReference type="Pfam" id="PF22525"/>
    </source>
</evidence>
<dbReference type="Pfam" id="PF22525">
    <property type="entry name" value="H2TH_5"/>
    <property type="match status" value="1"/>
</dbReference>
<accession>A0A3D9LC03</accession>
<feature type="domain" description="Integration host factor-like helix-two turn-helix" evidence="1">
    <location>
        <begin position="33"/>
        <end position="100"/>
    </location>
</feature>
<dbReference type="InterPro" id="IPR010979">
    <property type="entry name" value="Ribosomal_uS13-like_H2TH"/>
</dbReference>
<keyword evidence="3" id="KW-1185">Reference proteome</keyword>
<dbReference type="GO" id="GO:0003676">
    <property type="term" value="F:nucleic acid binding"/>
    <property type="evidence" value="ECO:0007669"/>
    <property type="project" value="InterPro"/>
</dbReference>
<dbReference type="AlphaFoldDB" id="A0A3D9LC03"/>
<dbReference type="NCBIfam" id="NF041260">
    <property type="entry name" value="actino_IHF"/>
    <property type="match status" value="1"/>
</dbReference>
<dbReference type="Gene3D" id="1.10.8.50">
    <property type="match status" value="1"/>
</dbReference>
<dbReference type="OrthoDB" id="3197442at2"/>
<evidence type="ECO:0000313" key="2">
    <source>
        <dbReference type="EMBL" id="REE03186.1"/>
    </source>
</evidence>
<protein>
    <recommendedName>
        <fullName evidence="1">Integration host factor-like helix-two turn-helix domain-containing protein</fullName>
    </recommendedName>
</protein>
<dbReference type="SUPFAM" id="SSF46946">
    <property type="entry name" value="S13-like H2TH domain"/>
    <property type="match status" value="1"/>
</dbReference>
<name>A0A3D9LC03_9MICC</name>
<evidence type="ECO:0000313" key="3">
    <source>
        <dbReference type="Proteomes" id="UP000256727"/>
    </source>
</evidence>
<reference evidence="2 3" key="1">
    <citation type="submission" date="2018-07" db="EMBL/GenBank/DDBJ databases">
        <title>Sequencing the genomes of 1000 actinobacteria strains.</title>
        <authorList>
            <person name="Klenk H.-P."/>
        </authorList>
    </citation>
    <scope>NUCLEOTIDE SEQUENCE [LARGE SCALE GENOMIC DNA]</scope>
    <source>
        <strain evidence="2 3">DSM 14442</strain>
    </source>
</reference>
<dbReference type="Proteomes" id="UP000256727">
    <property type="component" value="Unassembled WGS sequence"/>
</dbReference>